<reference evidence="5 6" key="1">
    <citation type="submission" date="2019-04" db="EMBL/GenBank/DDBJ databases">
        <title>Draft genome sequence of Gemmobacter aestuarii sp. nov.</title>
        <authorList>
            <person name="Hameed A."/>
            <person name="Lin S.-Y."/>
            <person name="Shahina M."/>
            <person name="Lai W.-A."/>
            <person name="Young C.-C."/>
        </authorList>
    </citation>
    <scope>NUCLEOTIDE SEQUENCE [LARGE SCALE GENOMIC DNA]</scope>
    <source>
        <strain evidence="5 6">CC-PW-75</strain>
    </source>
</reference>
<evidence type="ECO:0000256" key="3">
    <source>
        <dbReference type="ARBA" id="ARBA00022842"/>
    </source>
</evidence>
<dbReference type="CDD" id="cd06422">
    <property type="entry name" value="NTP_transferase_like_1"/>
    <property type="match status" value="1"/>
</dbReference>
<dbReference type="PANTHER" id="PTHR43584">
    <property type="entry name" value="NUCLEOTIDYL TRANSFERASE"/>
    <property type="match status" value="1"/>
</dbReference>
<dbReference type="EMBL" id="SSND01000001">
    <property type="protein sequence ID" value="THD85673.1"/>
    <property type="molecule type" value="Genomic_DNA"/>
</dbReference>
<protein>
    <submittedName>
        <fullName evidence="5">Nucleotidyltransferase family protein</fullName>
    </submittedName>
</protein>
<sequence length="234" mass="24934">MPQDVNAIMVFAAGFGTRMGELTRAQPKPLIRVNDAALLDHALDLADAAGIGRIVVNTHYLADQIVRHLGTRPDIALSHEADEILETGGGLKQALPLLGRGPVLTLNSDAVWTGQNPLIQLLQAWDPAEMDALLLLLPAPLTRGHRGTGDFVMDQAGRIRRAGGQPGLTYLGAQILKTDGLSAIPDRVFSLNRLWDQAIAEGRAFGLVHNGLWCDVGHPGGIAEAEQMLAEADG</sequence>
<accession>A0A4S3MU31</accession>
<evidence type="ECO:0000313" key="6">
    <source>
        <dbReference type="Proteomes" id="UP000309450"/>
    </source>
</evidence>
<dbReference type="Pfam" id="PF12804">
    <property type="entry name" value="NTP_transf_3"/>
    <property type="match status" value="1"/>
</dbReference>
<dbReference type="AlphaFoldDB" id="A0A4S3MU31"/>
<keyword evidence="2" id="KW-0548">Nucleotidyltransferase</keyword>
<dbReference type="InterPro" id="IPR050065">
    <property type="entry name" value="GlmU-like"/>
</dbReference>
<evidence type="ECO:0000313" key="5">
    <source>
        <dbReference type="EMBL" id="THD85673.1"/>
    </source>
</evidence>
<name>A0A4S3MU31_9RHOB</name>
<dbReference type="InterPro" id="IPR029044">
    <property type="entry name" value="Nucleotide-diphossugar_trans"/>
</dbReference>
<dbReference type="Proteomes" id="UP000309450">
    <property type="component" value="Unassembled WGS sequence"/>
</dbReference>
<dbReference type="PANTHER" id="PTHR43584:SF8">
    <property type="entry name" value="N-ACETYLMURAMATE ALPHA-1-PHOSPHATE URIDYLYLTRANSFERASE"/>
    <property type="match status" value="1"/>
</dbReference>
<keyword evidence="1 5" id="KW-0808">Transferase</keyword>
<comment type="caution">
    <text evidence="5">The sequence shown here is derived from an EMBL/GenBank/DDBJ whole genome shotgun (WGS) entry which is preliminary data.</text>
</comment>
<dbReference type="RefSeq" id="WP_136394044.1">
    <property type="nucleotide sequence ID" value="NZ_SSND01000001.1"/>
</dbReference>
<dbReference type="GO" id="GO:0016779">
    <property type="term" value="F:nucleotidyltransferase activity"/>
    <property type="evidence" value="ECO:0007669"/>
    <property type="project" value="UniProtKB-KW"/>
</dbReference>
<feature type="domain" description="MobA-like NTP transferase" evidence="4">
    <location>
        <begin position="9"/>
        <end position="132"/>
    </location>
</feature>
<proteinExistence type="predicted"/>
<organism evidence="5 6">
    <name type="scientific">Aliigemmobacter aestuarii</name>
    <dbReference type="NCBI Taxonomy" id="1445661"/>
    <lineage>
        <taxon>Bacteria</taxon>
        <taxon>Pseudomonadati</taxon>
        <taxon>Pseudomonadota</taxon>
        <taxon>Alphaproteobacteria</taxon>
        <taxon>Rhodobacterales</taxon>
        <taxon>Paracoccaceae</taxon>
        <taxon>Aliigemmobacter</taxon>
    </lineage>
</organism>
<evidence type="ECO:0000256" key="2">
    <source>
        <dbReference type="ARBA" id="ARBA00022695"/>
    </source>
</evidence>
<evidence type="ECO:0000259" key="4">
    <source>
        <dbReference type="Pfam" id="PF12804"/>
    </source>
</evidence>
<dbReference type="SUPFAM" id="SSF53448">
    <property type="entry name" value="Nucleotide-diphospho-sugar transferases"/>
    <property type="match status" value="1"/>
</dbReference>
<keyword evidence="6" id="KW-1185">Reference proteome</keyword>
<evidence type="ECO:0000256" key="1">
    <source>
        <dbReference type="ARBA" id="ARBA00022679"/>
    </source>
</evidence>
<gene>
    <name evidence="5" type="ORF">E7811_08280</name>
</gene>
<dbReference type="InterPro" id="IPR025877">
    <property type="entry name" value="MobA-like_NTP_Trfase"/>
</dbReference>
<dbReference type="Gene3D" id="3.90.550.10">
    <property type="entry name" value="Spore Coat Polysaccharide Biosynthesis Protein SpsA, Chain A"/>
    <property type="match status" value="1"/>
</dbReference>
<keyword evidence="3" id="KW-0460">Magnesium</keyword>
<dbReference type="OrthoDB" id="9788272at2"/>